<proteinExistence type="predicted"/>
<keyword evidence="2" id="KW-1185">Reference proteome</keyword>
<protein>
    <submittedName>
        <fullName evidence="1">Uncharacterized protein</fullName>
    </submittedName>
</protein>
<name>A0A1E1K3F9_9HELO</name>
<sequence length="158" mass="18597">MLIHTIMFRTISIQLRPRVALCKLLSIPQTQRIEISINDPRVADTSANAGRLRRRPNSWCLPYHSAHARIAWHQRRFRLNARRQIESHHYSADMEMEEIPRRCGRMANRAHTARDQGEMGYRGEGADRAVERIGYRKRRCSEPTDIRPDFRDYTGQCI</sequence>
<organism evidence="1 2">
    <name type="scientific">Rhynchosporium agropyri</name>
    <dbReference type="NCBI Taxonomy" id="914238"/>
    <lineage>
        <taxon>Eukaryota</taxon>
        <taxon>Fungi</taxon>
        <taxon>Dikarya</taxon>
        <taxon>Ascomycota</taxon>
        <taxon>Pezizomycotina</taxon>
        <taxon>Leotiomycetes</taxon>
        <taxon>Helotiales</taxon>
        <taxon>Ploettnerulaceae</taxon>
        <taxon>Rhynchosporium</taxon>
    </lineage>
</organism>
<gene>
    <name evidence="1" type="ORF">RAG0_03145</name>
</gene>
<dbReference type="Proteomes" id="UP000178912">
    <property type="component" value="Unassembled WGS sequence"/>
</dbReference>
<dbReference type="EMBL" id="FJUX01000012">
    <property type="protein sequence ID" value="CZS92532.1"/>
    <property type="molecule type" value="Genomic_DNA"/>
</dbReference>
<evidence type="ECO:0000313" key="2">
    <source>
        <dbReference type="Proteomes" id="UP000178912"/>
    </source>
</evidence>
<accession>A0A1E1K3F9</accession>
<dbReference type="AlphaFoldDB" id="A0A1E1K3F9"/>
<reference evidence="2" key="1">
    <citation type="submission" date="2016-03" db="EMBL/GenBank/DDBJ databases">
        <authorList>
            <person name="Guldener U."/>
        </authorList>
    </citation>
    <scope>NUCLEOTIDE SEQUENCE [LARGE SCALE GENOMIC DNA]</scope>
    <source>
        <strain evidence="2">04CH-RAC-A.6.1</strain>
    </source>
</reference>
<evidence type="ECO:0000313" key="1">
    <source>
        <dbReference type="EMBL" id="CZS92532.1"/>
    </source>
</evidence>